<organism evidence="2 3">
    <name type="scientific">Dissostichus mawsoni</name>
    <name type="common">Antarctic cod</name>
    <dbReference type="NCBI Taxonomy" id="36200"/>
    <lineage>
        <taxon>Eukaryota</taxon>
        <taxon>Metazoa</taxon>
        <taxon>Chordata</taxon>
        <taxon>Craniata</taxon>
        <taxon>Vertebrata</taxon>
        <taxon>Euteleostomi</taxon>
        <taxon>Actinopterygii</taxon>
        <taxon>Neopterygii</taxon>
        <taxon>Teleostei</taxon>
        <taxon>Neoteleostei</taxon>
        <taxon>Acanthomorphata</taxon>
        <taxon>Eupercaria</taxon>
        <taxon>Perciformes</taxon>
        <taxon>Notothenioidei</taxon>
        <taxon>Nototheniidae</taxon>
        <taxon>Dissostichus</taxon>
    </lineage>
</organism>
<keyword evidence="3" id="KW-1185">Reference proteome</keyword>
<evidence type="ECO:0000313" key="2">
    <source>
        <dbReference type="EMBL" id="KAF3832269.1"/>
    </source>
</evidence>
<evidence type="ECO:0000313" key="3">
    <source>
        <dbReference type="Proteomes" id="UP000518266"/>
    </source>
</evidence>
<proteinExistence type="predicted"/>
<dbReference type="PROSITE" id="PS51257">
    <property type="entry name" value="PROKAR_LIPOPROTEIN"/>
    <property type="match status" value="1"/>
</dbReference>
<reference evidence="2 3" key="1">
    <citation type="submission" date="2020-03" db="EMBL/GenBank/DDBJ databases">
        <title>Dissostichus mawsoni Genome sequencing and assembly.</title>
        <authorList>
            <person name="Park H."/>
        </authorList>
    </citation>
    <scope>NUCLEOTIDE SEQUENCE [LARGE SCALE GENOMIC DNA]</scope>
    <source>
        <strain evidence="2">DM0001</strain>
        <tissue evidence="2">Muscle</tissue>
    </source>
</reference>
<protein>
    <submittedName>
        <fullName evidence="2">Uncharacterized protein</fullName>
    </submittedName>
</protein>
<gene>
    <name evidence="2" type="ORF">F7725_025934</name>
</gene>
<comment type="caution">
    <text evidence="2">The sequence shown here is derived from an EMBL/GenBank/DDBJ whole genome shotgun (WGS) entry which is preliminary data.</text>
</comment>
<dbReference type="AlphaFoldDB" id="A0A7J5X6J8"/>
<feature type="region of interest" description="Disordered" evidence="1">
    <location>
        <begin position="1"/>
        <end position="76"/>
    </location>
</feature>
<sequence length="165" mass="17194">MRYPPPEFPLTLPLSPGSGSGSCCRADWRPAPAAAPGTGPRPSPPPQTDSVGGQRASRGPRGSEGSCRSEGPRERSRLWRKGSVDLCFYLGFPPGAGKAEGPSAGSRRGELAVDDDPGLLLLLRVQVQVQVQVPGVLGGALVRGVDDVQAEAGCGGRDYFLCEEL</sequence>
<name>A0A7J5X6J8_DISMA</name>
<evidence type="ECO:0000256" key="1">
    <source>
        <dbReference type="SAM" id="MobiDB-lite"/>
    </source>
</evidence>
<dbReference type="EMBL" id="JAAKFY010000027">
    <property type="protein sequence ID" value="KAF3832269.1"/>
    <property type="molecule type" value="Genomic_DNA"/>
</dbReference>
<dbReference type="Proteomes" id="UP000518266">
    <property type="component" value="Unassembled WGS sequence"/>
</dbReference>
<accession>A0A7J5X6J8</accession>